<dbReference type="GO" id="GO:0051536">
    <property type="term" value="F:iron-sulfur cluster binding"/>
    <property type="evidence" value="ECO:0007669"/>
    <property type="project" value="InterPro"/>
</dbReference>
<dbReference type="Gene3D" id="1.10.1060.10">
    <property type="entry name" value="Alpha-helical ferredoxin"/>
    <property type="match status" value="1"/>
</dbReference>
<sequence>MTDEVKTDAKKPKIPRQKMPEQDPIERAHNFYEVALGYDNDLALLEASRCLNCKKPYCKTGCPVEVDIPDFIAMVKAGDILGASWKLKEKNSLPRIAGRVCPQETQCESKCVLGKKGKGEPCAIGRLERYVADWAAVHGEGKMPELPKPTGFKVAVVGSGPAGLTLAGALIKKGVAVTVFEALHELGGVLVYGIPEFRLPKEIVRQEVDELRRLGVEFKTNWVVGRIETVDDLLEKRKFDAVFIGTGAGAPLFLKIPGENLNGVYSANEFLTRANLMKAYLFPETDTPTAKGKKVIVFGGGNVAMDSARTALRLGAEEVTIVYRRTMEELPARAEEVHHAVEEGVKFKLLTAPVEILGNEGGWAVGVRCQQMTLGEPDASGRRRPVPVEGAYFDLECDTAIVAIGNAANPLVPTTTKNLETNKWGNIVADLETGKTSRDRIWAGGDIVTGAATVILAMGAGRKAALSMLQTFGIS</sequence>
<proteinExistence type="predicted"/>
<dbReference type="InterPro" id="IPR028261">
    <property type="entry name" value="DPD_II"/>
</dbReference>
<reference evidence="4" key="1">
    <citation type="journal article" date="2020" name="mSystems">
        <title>Genome- and Community-Level Interaction Insights into Carbon Utilization and Element Cycling Functions of Hydrothermarchaeota in Hydrothermal Sediment.</title>
        <authorList>
            <person name="Zhou Z."/>
            <person name="Liu Y."/>
            <person name="Xu W."/>
            <person name="Pan J."/>
            <person name="Luo Z.H."/>
            <person name="Li M."/>
        </authorList>
    </citation>
    <scope>NUCLEOTIDE SEQUENCE [LARGE SCALE GENOMIC DNA]</scope>
    <source>
        <strain evidence="4">SpSt-769</strain>
    </source>
</reference>
<dbReference type="InterPro" id="IPR036188">
    <property type="entry name" value="FAD/NAD-bd_sf"/>
</dbReference>
<protein>
    <submittedName>
        <fullName evidence="4">NADPH-dependent glutamate synthase</fullName>
        <ecNumber evidence="4">1.4.1.13</ecNumber>
    </submittedName>
</protein>
<name>A0A7C4ARY1_9BACT</name>
<evidence type="ECO:0000259" key="2">
    <source>
        <dbReference type="Pfam" id="PF07992"/>
    </source>
</evidence>
<dbReference type="Pfam" id="PF14691">
    <property type="entry name" value="Fer4_20"/>
    <property type="match status" value="1"/>
</dbReference>
<comment type="caution">
    <text evidence="4">The sequence shown here is derived from an EMBL/GenBank/DDBJ whole genome shotgun (WGS) entry which is preliminary data.</text>
</comment>
<dbReference type="PANTHER" id="PTHR42783:SF3">
    <property type="entry name" value="GLUTAMATE SYNTHASE [NADPH] SMALL CHAIN-RELATED"/>
    <property type="match status" value="1"/>
</dbReference>
<dbReference type="PRINTS" id="PR00419">
    <property type="entry name" value="ADXRDTASE"/>
</dbReference>
<organism evidence="4">
    <name type="scientific">Desulfomonile tiedjei</name>
    <dbReference type="NCBI Taxonomy" id="2358"/>
    <lineage>
        <taxon>Bacteria</taxon>
        <taxon>Pseudomonadati</taxon>
        <taxon>Thermodesulfobacteriota</taxon>
        <taxon>Desulfomonilia</taxon>
        <taxon>Desulfomonilales</taxon>
        <taxon>Desulfomonilaceae</taxon>
        <taxon>Desulfomonile</taxon>
    </lineage>
</organism>
<gene>
    <name evidence="4" type="primary">gltA</name>
    <name evidence="4" type="ORF">ENV54_07515</name>
</gene>
<evidence type="ECO:0000259" key="3">
    <source>
        <dbReference type="Pfam" id="PF14691"/>
    </source>
</evidence>
<dbReference type="Pfam" id="PF07992">
    <property type="entry name" value="Pyr_redox_2"/>
    <property type="match status" value="1"/>
</dbReference>
<dbReference type="Gene3D" id="3.50.50.60">
    <property type="entry name" value="FAD/NAD(P)-binding domain"/>
    <property type="match status" value="1"/>
</dbReference>
<evidence type="ECO:0000256" key="1">
    <source>
        <dbReference type="SAM" id="MobiDB-lite"/>
    </source>
</evidence>
<feature type="region of interest" description="Disordered" evidence="1">
    <location>
        <begin position="1"/>
        <end position="22"/>
    </location>
</feature>
<evidence type="ECO:0000313" key="4">
    <source>
        <dbReference type="EMBL" id="HGH61128.1"/>
    </source>
</evidence>
<feature type="domain" description="FAD/NAD(P)-binding" evidence="2">
    <location>
        <begin position="152"/>
        <end position="461"/>
    </location>
</feature>
<dbReference type="EC" id="1.4.1.13" evidence="4"/>
<dbReference type="SUPFAM" id="SSF51971">
    <property type="entry name" value="Nucleotide-binding domain"/>
    <property type="match status" value="1"/>
</dbReference>
<dbReference type="InterPro" id="IPR023753">
    <property type="entry name" value="FAD/NAD-binding_dom"/>
</dbReference>
<feature type="compositionally biased region" description="Basic and acidic residues" evidence="1">
    <location>
        <begin position="1"/>
        <end position="11"/>
    </location>
</feature>
<dbReference type="PANTHER" id="PTHR42783">
    <property type="entry name" value="GLUTAMATE SYNTHASE [NADPH] SMALL CHAIN"/>
    <property type="match status" value="1"/>
</dbReference>
<dbReference type="InterPro" id="IPR006004">
    <property type="entry name" value="SudA-like"/>
</dbReference>
<keyword evidence="4" id="KW-0560">Oxidoreductase</keyword>
<dbReference type="GO" id="GO:0004355">
    <property type="term" value="F:glutamate synthase (NADPH) activity"/>
    <property type="evidence" value="ECO:0007669"/>
    <property type="project" value="UniProtKB-EC"/>
</dbReference>
<dbReference type="AlphaFoldDB" id="A0A7C4ARY1"/>
<dbReference type="NCBIfam" id="TIGR01316">
    <property type="entry name" value="gltA"/>
    <property type="match status" value="1"/>
</dbReference>
<dbReference type="SUPFAM" id="SSF46548">
    <property type="entry name" value="alpha-helical ferredoxin"/>
    <property type="match status" value="1"/>
</dbReference>
<dbReference type="InterPro" id="IPR009051">
    <property type="entry name" value="Helical_ferredxn"/>
</dbReference>
<feature type="domain" description="Dihydroprymidine dehydrogenase" evidence="3">
    <location>
        <begin position="27"/>
        <end position="137"/>
    </location>
</feature>
<dbReference type="EMBL" id="DTGT01000238">
    <property type="protein sequence ID" value="HGH61128.1"/>
    <property type="molecule type" value="Genomic_DNA"/>
</dbReference>
<dbReference type="Gene3D" id="3.40.50.720">
    <property type="entry name" value="NAD(P)-binding Rossmann-like Domain"/>
    <property type="match status" value="1"/>
</dbReference>
<accession>A0A7C4ARY1</accession>